<dbReference type="InterPro" id="IPR017941">
    <property type="entry name" value="Rieske_2Fe-2S"/>
</dbReference>
<dbReference type="CDD" id="cd08884">
    <property type="entry name" value="RHO_alpha_C_GbcA-like"/>
    <property type="match status" value="1"/>
</dbReference>
<dbReference type="GO" id="GO:0005506">
    <property type="term" value="F:iron ion binding"/>
    <property type="evidence" value="ECO:0007669"/>
    <property type="project" value="InterPro"/>
</dbReference>
<keyword evidence="3" id="KW-0479">Metal-binding</keyword>
<comment type="cofactor">
    <cofactor evidence="1">
        <name>Fe cation</name>
        <dbReference type="ChEBI" id="CHEBI:24875"/>
    </cofactor>
</comment>
<dbReference type="InterPro" id="IPR015879">
    <property type="entry name" value="Ring_hydroxy_dOase_asu_C_dom"/>
</dbReference>
<accession>A0A975D6Q2</accession>
<proteinExistence type="predicted"/>
<dbReference type="PRINTS" id="PR00090">
    <property type="entry name" value="RNGDIOXGNASE"/>
</dbReference>
<reference evidence="9" key="2">
    <citation type="submission" date="2021-04" db="EMBL/GenBank/DDBJ databases">
        <title>Isolation and genomic analysis of the ibuprofen-degrading bacterium Sphingomonas strain MPO218.</title>
        <authorList>
            <person name="Aulestia M."/>
            <person name="Flores A."/>
            <person name="Mangas E.L."/>
            <person name="Perez-Pulido A.J."/>
            <person name="Santero E."/>
            <person name="Camacho E.M."/>
        </authorList>
    </citation>
    <scope>NUCLEOTIDE SEQUENCE</scope>
    <source>
        <strain evidence="9">MPO218</strain>
    </source>
</reference>
<dbReference type="PROSITE" id="PS00570">
    <property type="entry name" value="RING_HYDROXYL_ALPHA"/>
    <property type="match status" value="1"/>
</dbReference>
<evidence type="ECO:0000313" key="9">
    <source>
        <dbReference type="EMBL" id="QTH23291.1"/>
    </source>
</evidence>
<dbReference type="SUPFAM" id="SSF50022">
    <property type="entry name" value="ISP domain"/>
    <property type="match status" value="1"/>
</dbReference>
<dbReference type="PROSITE" id="PS51296">
    <property type="entry name" value="RIESKE"/>
    <property type="match status" value="1"/>
</dbReference>
<name>A0A975D6Q2_9SPHN</name>
<dbReference type="InterPro" id="IPR015881">
    <property type="entry name" value="ARHD_Rieske_2Fe_2S"/>
</dbReference>
<dbReference type="Proteomes" id="UP000664914">
    <property type="component" value="Chromosome"/>
</dbReference>
<dbReference type="SUPFAM" id="SSF55961">
    <property type="entry name" value="Bet v1-like"/>
    <property type="match status" value="1"/>
</dbReference>
<protein>
    <submittedName>
        <fullName evidence="9">Aromatic ring-hydroxylating dioxygenase subunit alpha</fullName>
    </submittedName>
</protein>
<evidence type="ECO:0000313" key="10">
    <source>
        <dbReference type="Proteomes" id="UP000664914"/>
    </source>
</evidence>
<keyword evidence="4" id="KW-0560">Oxidoreductase</keyword>
<keyword evidence="7" id="KW-0520">NAD</keyword>
<dbReference type="Pfam" id="PF00355">
    <property type="entry name" value="Rieske"/>
    <property type="match status" value="1"/>
</dbReference>
<dbReference type="Gene3D" id="3.90.380.10">
    <property type="entry name" value="Naphthalene 1,2-dioxygenase Alpha Subunit, Chain A, domain 1"/>
    <property type="match status" value="1"/>
</dbReference>
<evidence type="ECO:0000259" key="8">
    <source>
        <dbReference type="PROSITE" id="PS51296"/>
    </source>
</evidence>
<evidence type="ECO:0000256" key="3">
    <source>
        <dbReference type="ARBA" id="ARBA00022723"/>
    </source>
</evidence>
<organism evidence="9 10">
    <name type="scientific">Rhizorhabdus wittichii</name>
    <dbReference type="NCBI Taxonomy" id="160791"/>
    <lineage>
        <taxon>Bacteria</taxon>
        <taxon>Pseudomonadati</taxon>
        <taxon>Pseudomonadota</taxon>
        <taxon>Alphaproteobacteria</taxon>
        <taxon>Sphingomonadales</taxon>
        <taxon>Sphingomonadaceae</taxon>
        <taxon>Rhizorhabdus</taxon>
    </lineage>
</organism>
<evidence type="ECO:0000256" key="4">
    <source>
        <dbReference type="ARBA" id="ARBA00023002"/>
    </source>
</evidence>
<evidence type="ECO:0000256" key="1">
    <source>
        <dbReference type="ARBA" id="ARBA00001962"/>
    </source>
</evidence>
<keyword evidence="9" id="KW-0223">Dioxygenase</keyword>
<keyword evidence="5" id="KW-0408">Iron</keyword>
<evidence type="ECO:0000256" key="6">
    <source>
        <dbReference type="ARBA" id="ARBA00023014"/>
    </source>
</evidence>
<dbReference type="GO" id="GO:0051537">
    <property type="term" value="F:2 iron, 2 sulfur cluster binding"/>
    <property type="evidence" value="ECO:0007669"/>
    <property type="project" value="UniProtKB-KW"/>
</dbReference>
<dbReference type="Gene3D" id="2.102.10.10">
    <property type="entry name" value="Rieske [2Fe-2S] iron-sulphur domain"/>
    <property type="match status" value="1"/>
</dbReference>
<dbReference type="CDD" id="cd03469">
    <property type="entry name" value="Rieske_RO_Alpha_N"/>
    <property type="match status" value="1"/>
</dbReference>
<keyword evidence="2" id="KW-0001">2Fe-2S</keyword>
<dbReference type="EMBL" id="CP059319">
    <property type="protein sequence ID" value="QTH23291.1"/>
    <property type="molecule type" value="Genomic_DNA"/>
</dbReference>
<dbReference type="RefSeq" id="WP_208633721.1">
    <property type="nucleotide sequence ID" value="NZ_CP059319.1"/>
</dbReference>
<dbReference type="GO" id="GO:0051213">
    <property type="term" value="F:dioxygenase activity"/>
    <property type="evidence" value="ECO:0007669"/>
    <property type="project" value="UniProtKB-KW"/>
</dbReference>
<evidence type="ECO:0000256" key="2">
    <source>
        <dbReference type="ARBA" id="ARBA00022714"/>
    </source>
</evidence>
<evidence type="ECO:0000256" key="5">
    <source>
        <dbReference type="ARBA" id="ARBA00023004"/>
    </source>
</evidence>
<feature type="domain" description="Rieske" evidence="8">
    <location>
        <begin position="43"/>
        <end position="149"/>
    </location>
</feature>
<reference evidence="9" key="1">
    <citation type="submission" date="2020-07" db="EMBL/GenBank/DDBJ databases">
        <authorList>
            <person name="Camacho E."/>
        </authorList>
    </citation>
    <scope>NUCLEOTIDE SEQUENCE</scope>
    <source>
        <strain evidence="9">MPO218</strain>
    </source>
</reference>
<keyword evidence="6" id="KW-0411">Iron-sulfur</keyword>
<sequence length="418" mass="46096">MIEASRIQALLDERKPHHSLPQPFYRDADLFDHDMEAIFHRSWLLVGFEAELAEPGSYLALTIGRSPILLVRQKDGTVAGFFNSCRHRGAQICADGHGRAARLVCPYHQWTYGTDGRLLSAARMAANFDKDRHGLNPIGVECVGGCVYVCLSPAHAPDFAPFRAALEPMLAPHRLAEARLATSIAIVDKANWKLVMENGRECHHCAACHPELKIAFPVSAADSTEKDEVELFARYAERMAAAGLEVGPRSGDWWHVARFPLNPGAKSFSLDGTPLVAKPMVEACGGDIGTLRWATEPNSFCHAAGDNAFMFSAIPTGPMETTVIAKWFVHKDAVEGVDYDLDRLTHVWMETNLQDRELAENNQRGVNGAGYVPGPYSPEAEEYVDRFVSWYCDRLREQLAVDGAGRSRPTPSKLGRVG</sequence>
<dbReference type="InterPro" id="IPR001663">
    <property type="entry name" value="Rng_hydr_dOase-A"/>
</dbReference>
<dbReference type="PANTHER" id="PTHR43756">
    <property type="entry name" value="CHOLINE MONOOXYGENASE, CHLOROPLASTIC"/>
    <property type="match status" value="1"/>
</dbReference>
<dbReference type="PANTHER" id="PTHR43756:SF5">
    <property type="entry name" value="CHOLINE MONOOXYGENASE, CHLOROPLASTIC"/>
    <property type="match status" value="1"/>
</dbReference>
<dbReference type="AlphaFoldDB" id="A0A975D6Q2"/>
<dbReference type="Pfam" id="PF00848">
    <property type="entry name" value="Ring_hydroxyl_A"/>
    <property type="match status" value="1"/>
</dbReference>
<gene>
    <name evidence="9" type="ORF">HRJ34_07270</name>
</gene>
<evidence type="ECO:0000256" key="7">
    <source>
        <dbReference type="ARBA" id="ARBA00023027"/>
    </source>
</evidence>
<dbReference type="InterPro" id="IPR036922">
    <property type="entry name" value="Rieske_2Fe-2S_sf"/>
</dbReference>